<organism evidence="11 12">
    <name type="scientific">Senna tora</name>
    <dbReference type="NCBI Taxonomy" id="362788"/>
    <lineage>
        <taxon>Eukaryota</taxon>
        <taxon>Viridiplantae</taxon>
        <taxon>Streptophyta</taxon>
        <taxon>Embryophyta</taxon>
        <taxon>Tracheophyta</taxon>
        <taxon>Spermatophyta</taxon>
        <taxon>Magnoliopsida</taxon>
        <taxon>eudicotyledons</taxon>
        <taxon>Gunneridae</taxon>
        <taxon>Pentapetalae</taxon>
        <taxon>rosids</taxon>
        <taxon>fabids</taxon>
        <taxon>Fabales</taxon>
        <taxon>Fabaceae</taxon>
        <taxon>Caesalpinioideae</taxon>
        <taxon>Cassia clade</taxon>
        <taxon>Senna</taxon>
    </lineage>
</organism>
<evidence type="ECO:0000313" key="12">
    <source>
        <dbReference type="Proteomes" id="UP000634136"/>
    </source>
</evidence>
<dbReference type="InterPro" id="IPR020796">
    <property type="entry name" value="ORC5"/>
</dbReference>
<gene>
    <name evidence="11" type="ORF">G2W53_000987</name>
</gene>
<feature type="domain" description="ORC5 lid" evidence="10">
    <location>
        <begin position="271"/>
        <end position="323"/>
    </location>
</feature>
<keyword evidence="12" id="KW-1185">Reference proteome</keyword>
<evidence type="ECO:0000256" key="2">
    <source>
        <dbReference type="ARBA" id="ARBA00006269"/>
    </source>
</evidence>
<dbReference type="PANTHER" id="PTHR12705:SF0">
    <property type="entry name" value="ORIGIN RECOGNITION COMPLEX SUBUNIT 5"/>
    <property type="match status" value="1"/>
</dbReference>
<dbReference type="OrthoDB" id="365981at2759"/>
<dbReference type="AlphaFoldDB" id="A0A835CM60"/>
<evidence type="ECO:0000256" key="1">
    <source>
        <dbReference type="ARBA" id="ARBA00004123"/>
    </source>
</evidence>
<feature type="domain" description="Orc1-like AAA ATPase" evidence="8">
    <location>
        <begin position="56"/>
        <end position="214"/>
    </location>
</feature>
<name>A0A835CM60_9FABA</name>
<dbReference type="InterPro" id="IPR027417">
    <property type="entry name" value="P-loop_NTPase"/>
</dbReference>
<dbReference type="GO" id="GO:0003688">
    <property type="term" value="F:DNA replication origin binding"/>
    <property type="evidence" value="ECO:0007669"/>
    <property type="project" value="TreeGrafter"/>
</dbReference>
<dbReference type="Gene3D" id="3.40.50.300">
    <property type="entry name" value="P-loop containing nucleotide triphosphate hydrolases"/>
    <property type="match status" value="1"/>
</dbReference>
<reference evidence="11" key="1">
    <citation type="submission" date="2020-09" db="EMBL/GenBank/DDBJ databases">
        <title>Genome-Enabled Discovery of Anthraquinone Biosynthesis in Senna tora.</title>
        <authorList>
            <person name="Kang S.-H."/>
            <person name="Pandey R.P."/>
            <person name="Lee C.-M."/>
            <person name="Sim J.-S."/>
            <person name="Jeong J.-T."/>
            <person name="Choi B.-S."/>
            <person name="Jung M."/>
            <person name="Ginzburg D."/>
            <person name="Zhao K."/>
            <person name="Won S.Y."/>
            <person name="Oh T.-J."/>
            <person name="Yu Y."/>
            <person name="Kim N.-H."/>
            <person name="Lee O.R."/>
            <person name="Lee T.-H."/>
            <person name="Bashyal P."/>
            <person name="Kim T.-S."/>
            <person name="Lee W.-H."/>
            <person name="Kawkins C."/>
            <person name="Kim C.-K."/>
            <person name="Kim J.S."/>
            <person name="Ahn B.O."/>
            <person name="Rhee S.Y."/>
            <person name="Sohng J.K."/>
        </authorList>
    </citation>
    <scope>NUCLEOTIDE SEQUENCE</scope>
    <source>
        <tissue evidence="11">Leaf</tissue>
    </source>
</reference>
<dbReference type="InterPro" id="IPR048866">
    <property type="entry name" value="ORC5_lid"/>
</dbReference>
<feature type="region of interest" description="Disordered" evidence="7">
    <location>
        <begin position="344"/>
        <end position="364"/>
    </location>
</feature>
<dbReference type="Pfam" id="PF21639">
    <property type="entry name" value="ORC5_lid"/>
    <property type="match status" value="1"/>
</dbReference>
<dbReference type="SUPFAM" id="SSF52540">
    <property type="entry name" value="P-loop containing nucleoside triphosphate hydrolases"/>
    <property type="match status" value="1"/>
</dbReference>
<dbReference type="EMBL" id="JAAIUW010000001">
    <property type="protein sequence ID" value="KAF7844082.1"/>
    <property type="molecule type" value="Genomic_DNA"/>
</dbReference>
<keyword evidence="6" id="KW-0539">Nucleus</keyword>
<evidence type="ECO:0000259" key="9">
    <source>
        <dbReference type="Pfam" id="PF14630"/>
    </source>
</evidence>
<comment type="caution">
    <text evidence="11">The sequence shown here is derived from an EMBL/GenBank/DDBJ whole genome shotgun (WGS) entry which is preliminary data.</text>
</comment>
<keyword evidence="4" id="KW-0547">Nucleotide-binding</keyword>
<evidence type="ECO:0000256" key="3">
    <source>
        <dbReference type="ARBA" id="ARBA00022705"/>
    </source>
</evidence>
<dbReference type="InterPro" id="IPR041664">
    <property type="entry name" value="AAA_16"/>
</dbReference>
<feature type="region of interest" description="Disordered" evidence="7">
    <location>
        <begin position="399"/>
        <end position="428"/>
    </location>
</feature>
<dbReference type="Pfam" id="PF13191">
    <property type="entry name" value="AAA_16"/>
    <property type="match status" value="1"/>
</dbReference>
<dbReference type="InterPro" id="IPR047088">
    <property type="entry name" value="ORC5_C"/>
</dbReference>
<feature type="domain" description="Origin recognition complex subunit 5 C-terminal" evidence="9">
    <location>
        <begin position="376"/>
        <end position="462"/>
    </location>
</feature>
<dbReference type="GO" id="GO:0006270">
    <property type="term" value="P:DNA replication initiation"/>
    <property type="evidence" value="ECO:0007669"/>
    <property type="project" value="TreeGrafter"/>
</dbReference>
<evidence type="ECO:0000259" key="10">
    <source>
        <dbReference type="Pfam" id="PF21639"/>
    </source>
</evidence>
<evidence type="ECO:0000256" key="4">
    <source>
        <dbReference type="ARBA" id="ARBA00022741"/>
    </source>
</evidence>
<protein>
    <submittedName>
        <fullName evidence="11">Origin of replication complex subunit 5</fullName>
    </submittedName>
</protein>
<dbReference type="PANTHER" id="PTHR12705">
    <property type="entry name" value="ORIGIN RECOGNITION COMPLEX SUBUNIT 5"/>
    <property type="match status" value="1"/>
</dbReference>
<keyword evidence="5" id="KW-0067">ATP-binding</keyword>
<evidence type="ECO:0000313" key="11">
    <source>
        <dbReference type="EMBL" id="KAF7844082.1"/>
    </source>
</evidence>
<dbReference type="FunFam" id="3.40.50.300:FF:002310">
    <property type="entry name" value="Origin of replication complex subunit 5"/>
    <property type="match status" value="1"/>
</dbReference>
<evidence type="ECO:0000256" key="7">
    <source>
        <dbReference type="SAM" id="MobiDB-lite"/>
    </source>
</evidence>
<evidence type="ECO:0000259" key="8">
    <source>
        <dbReference type="Pfam" id="PF13191"/>
    </source>
</evidence>
<proteinExistence type="inferred from homology"/>
<dbReference type="Pfam" id="PF14630">
    <property type="entry name" value="ORC5_C"/>
    <property type="match status" value="1"/>
</dbReference>
<accession>A0A835CM60</accession>
<dbReference type="Proteomes" id="UP000634136">
    <property type="component" value="Unassembled WGS sequence"/>
</dbReference>
<comment type="subcellular location">
    <subcellularLocation>
        <location evidence="1">Nucleus</location>
    </subcellularLocation>
</comment>
<comment type="similarity">
    <text evidence="2">Belongs to the ORC5 family.</text>
</comment>
<dbReference type="GO" id="GO:0005664">
    <property type="term" value="C:nuclear origin of replication recognition complex"/>
    <property type="evidence" value="ECO:0007669"/>
    <property type="project" value="TreeGrafter"/>
</dbReference>
<evidence type="ECO:0000256" key="5">
    <source>
        <dbReference type="ARBA" id="ARBA00022840"/>
    </source>
</evidence>
<evidence type="ECO:0000256" key="6">
    <source>
        <dbReference type="ARBA" id="ARBA00023242"/>
    </source>
</evidence>
<sequence>MDREQIPQIPRRTTRYLASLSNSENILHQETSLDPPTINDLLVGGDPISLDDLISTFPGRCSQILELVRLLGPLNLPIFPLFVYGGASTGKTSIILQLFRHLNRPLVYSSCRTCYNQRILFESILNQLFLHRKNAANGYSNAKRCERPSDFVNFLREALTNVINNLKRNSEKLRSSKIAERGIGNMIYLVFDNFQLVREWDKSSTIIPFLFNLYDLLNMPEVGMIFISNTSPDTYYTNMGYVEPVPVYFPDYTEDDIRQIFLRNHTNQKLYSSFLDVVLRPFCRITRQVDELYPAFKPLFEKYCEPLSDRSAVPSEGMKRELFSHIRPHLGSSLNEILKVSSFPSPEVETPKETKRKGNSKKLEKPEEIVELEFHMSRCAKYLLISAFLASRNPATLDDSLFDSTGGSNNQKRKRKPSTKVMEHKESAQEELLMKGPGTFPLERLLAIFKNIAEDPSDEEQIIDGLGIQVGNDKLFFGSDCLESVIEATNFHFLAIDQSKQLRGEALFSSRTDECDLQLVARKQNMRCSAWLRAGVKFTSIISSKKRKPPIGD</sequence>
<keyword evidence="3" id="KW-0235">DNA replication</keyword>